<feature type="domain" description="AB hydrolase-1" evidence="2">
    <location>
        <begin position="27"/>
        <end position="268"/>
    </location>
</feature>
<dbReference type="PRINTS" id="PR00412">
    <property type="entry name" value="EPOXHYDRLASE"/>
</dbReference>
<name>A0A2P4ULZ7_9ACTN</name>
<dbReference type="GO" id="GO:0004742">
    <property type="term" value="F:dihydrolipoyllysine-residue acetyltransferase activity"/>
    <property type="evidence" value="ECO:0007669"/>
    <property type="project" value="UniProtKB-EC"/>
</dbReference>
<evidence type="ECO:0000256" key="1">
    <source>
        <dbReference type="ARBA" id="ARBA00022801"/>
    </source>
</evidence>
<dbReference type="SUPFAM" id="SSF53474">
    <property type="entry name" value="alpha/beta-Hydrolases"/>
    <property type="match status" value="1"/>
</dbReference>
<evidence type="ECO:0000313" key="4">
    <source>
        <dbReference type="Proteomes" id="UP000242367"/>
    </source>
</evidence>
<dbReference type="PANTHER" id="PTHR43798:SF31">
    <property type="entry name" value="AB HYDROLASE SUPERFAMILY PROTEIN YCLE"/>
    <property type="match status" value="1"/>
</dbReference>
<dbReference type="Proteomes" id="UP000242367">
    <property type="component" value="Unassembled WGS sequence"/>
</dbReference>
<keyword evidence="1" id="KW-0378">Hydrolase</keyword>
<sequence length="293" mass="31716">MGMSDIPARRVIVQGFSTYYLDVGEGPVVLLVHGNASSARDWWPFAEALTTTNRVVALSLPGYGETSPVGDVRPGRFVSFIAAFLDELGIDHVMAVGHSYGGLLVAELALAHPRRVTRLVMIDSAGLGRAVNPLLVVESLIPVPVAEVLITALLLPGGAALRALGGALQLQRPWRLPKSFWVRQLRLGHSRTFLRTSFDAVRNGVGLRGQRFDVDARLGEIHVPALVVWGALDQLFPVWQGVLAARKLPRGRFGLIISASHISFIDSPAEVMNFLGPFIRDDLVEAEDAAPAR</sequence>
<keyword evidence="3" id="KW-0808">Transferase</keyword>
<dbReference type="GO" id="GO:0016787">
    <property type="term" value="F:hydrolase activity"/>
    <property type="evidence" value="ECO:0007669"/>
    <property type="project" value="UniProtKB-KW"/>
</dbReference>
<dbReference type="EMBL" id="MTBP01000001">
    <property type="protein sequence ID" value="POM26071.1"/>
    <property type="molecule type" value="Genomic_DNA"/>
</dbReference>
<dbReference type="InterPro" id="IPR000639">
    <property type="entry name" value="Epox_hydrolase-like"/>
</dbReference>
<proteinExistence type="predicted"/>
<dbReference type="GO" id="GO:0016020">
    <property type="term" value="C:membrane"/>
    <property type="evidence" value="ECO:0007669"/>
    <property type="project" value="TreeGrafter"/>
</dbReference>
<dbReference type="Pfam" id="PF00561">
    <property type="entry name" value="Abhydrolase_1"/>
    <property type="match status" value="1"/>
</dbReference>
<dbReference type="InterPro" id="IPR000073">
    <property type="entry name" value="AB_hydrolase_1"/>
</dbReference>
<comment type="caution">
    <text evidence="3">The sequence shown here is derived from an EMBL/GenBank/DDBJ whole genome shotgun (WGS) entry which is preliminary data.</text>
</comment>
<dbReference type="AlphaFoldDB" id="A0A2P4ULZ7"/>
<gene>
    <name evidence="3" type="primary">acoC</name>
    <name evidence="3" type="ORF">BTM25_04580</name>
</gene>
<dbReference type="EC" id="2.3.1.12" evidence="3"/>
<dbReference type="Gene3D" id="3.40.50.1820">
    <property type="entry name" value="alpha/beta hydrolase"/>
    <property type="match status" value="1"/>
</dbReference>
<dbReference type="InterPro" id="IPR029058">
    <property type="entry name" value="AB_hydrolase_fold"/>
</dbReference>
<organism evidence="3 4">
    <name type="scientific">Actinomadura rubteroloni</name>
    <dbReference type="NCBI Taxonomy" id="1926885"/>
    <lineage>
        <taxon>Bacteria</taxon>
        <taxon>Bacillati</taxon>
        <taxon>Actinomycetota</taxon>
        <taxon>Actinomycetes</taxon>
        <taxon>Streptosporangiales</taxon>
        <taxon>Thermomonosporaceae</taxon>
        <taxon>Actinomadura</taxon>
    </lineage>
</organism>
<dbReference type="PANTHER" id="PTHR43798">
    <property type="entry name" value="MONOACYLGLYCEROL LIPASE"/>
    <property type="match status" value="1"/>
</dbReference>
<evidence type="ECO:0000313" key="3">
    <source>
        <dbReference type="EMBL" id="POM26071.1"/>
    </source>
</evidence>
<accession>A0A2P4ULZ7</accession>
<evidence type="ECO:0000259" key="2">
    <source>
        <dbReference type="Pfam" id="PF00561"/>
    </source>
</evidence>
<keyword evidence="3" id="KW-0012">Acyltransferase</keyword>
<keyword evidence="4" id="KW-1185">Reference proteome</keyword>
<protein>
    <submittedName>
        <fullName evidence="3">Dihydrolipoyllysine-residue acetyltransferase component of acetoin cleaving system</fullName>
        <ecNumber evidence="3">2.3.1.12</ecNumber>
    </submittedName>
</protein>
<reference evidence="3 4" key="1">
    <citation type="journal article" date="2017" name="Chemistry">
        <title>Isolation, Biosynthesis and Chemical Modifications of Rubterolones A-F: Rare Tropolone Alkaloids from Actinomadura sp. 5-2.</title>
        <authorList>
            <person name="Guo H."/>
            <person name="Benndorf R."/>
            <person name="Leichnitz D."/>
            <person name="Klassen J.L."/>
            <person name="Vollmers J."/>
            <person name="Gorls H."/>
            <person name="Steinacker M."/>
            <person name="Weigel C."/>
            <person name="Dahse H.M."/>
            <person name="Kaster A.K."/>
            <person name="de Beer Z.W."/>
            <person name="Poulsen M."/>
            <person name="Beemelmanns C."/>
        </authorList>
    </citation>
    <scope>NUCLEOTIDE SEQUENCE [LARGE SCALE GENOMIC DNA]</scope>
    <source>
        <strain evidence="3 4">5-2</strain>
    </source>
</reference>
<dbReference type="InterPro" id="IPR050266">
    <property type="entry name" value="AB_hydrolase_sf"/>
</dbReference>
<dbReference type="PRINTS" id="PR00111">
    <property type="entry name" value="ABHYDROLASE"/>
</dbReference>